<organism evidence="5 6">
    <name type="scientific">Oceanicoccus sagamiensis</name>
    <dbReference type="NCBI Taxonomy" id="716816"/>
    <lineage>
        <taxon>Bacteria</taxon>
        <taxon>Pseudomonadati</taxon>
        <taxon>Pseudomonadota</taxon>
        <taxon>Gammaproteobacteria</taxon>
        <taxon>Cellvibrionales</taxon>
        <taxon>Spongiibacteraceae</taxon>
        <taxon>Oceanicoccus</taxon>
    </lineage>
</organism>
<evidence type="ECO:0000256" key="2">
    <source>
        <dbReference type="ARBA" id="ARBA00022840"/>
    </source>
</evidence>
<keyword evidence="6" id="KW-1185">Reference proteome</keyword>
<dbReference type="InterPro" id="IPR050625">
    <property type="entry name" value="ParA/MinD_ATPase"/>
</dbReference>
<accession>A0A1X9N4H3</accession>
<sequence>MQKAPPTKDSQADLPRVIAISSGKGGVGKSSIAVNLGISLAKTGARVCLLDADTGLANANILLGITPEFSIEHVLYGAKDIDEIMLDGPHGLKIIPGANGISECVSLHPRQQLRLTRELARVEGDFDFLLIDTAAGIADTTLDFIGAAHHTLIVITPEPTSLTDAFSLIKLLKRRRHSAHYQVVVNMCSSASQAKEVFHRFAAAVEKYISAQCHYLGFILRDESMRAAVVLQNPVAMFPDDDPSSRSFMKLSESLAAVTKTVPASGSFSAFWHRQYREYRKDDDKQAGTVAQQALTEAATAESRDSDYLSELRSRVLLLIEQGHADEASVASLLQESLEAFIKRHDKSPVDLLKTVEQLVSSPDRDDQLVRDIAERVKPWAGLTNTPPLDELSISDLPAFDEDPVEPAPSQSLPLQPEPAAVKPTFEIISEVKDAATAASEMSERSANTSSDQTDMPTPSLSASVPRESYNHGYDQQRFGSQESLLKVLQNNSNASIADLLESFK</sequence>
<name>A0A1X9N4H3_9GAMM</name>
<evidence type="ECO:0000256" key="1">
    <source>
        <dbReference type="ARBA" id="ARBA00022741"/>
    </source>
</evidence>
<dbReference type="EMBL" id="CP019343">
    <property type="protein sequence ID" value="ARN73040.1"/>
    <property type="molecule type" value="Genomic_DNA"/>
</dbReference>
<protein>
    <submittedName>
        <fullName evidence="5">Cobyrinic acid ac-diamide synthase</fullName>
    </submittedName>
</protein>
<gene>
    <name evidence="5" type="ORF">BST96_02300</name>
</gene>
<dbReference type="InterPro" id="IPR033756">
    <property type="entry name" value="YlxH/NBP35"/>
</dbReference>
<dbReference type="GO" id="GO:0005524">
    <property type="term" value="F:ATP binding"/>
    <property type="evidence" value="ECO:0007669"/>
    <property type="project" value="UniProtKB-KW"/>
</dbReference>
<dbReference type="RefSeq" id="WP_206045386.1">
    <property type="nucleotide sequence ID" value="NZ_CP019343.1"/>
</dbReference>
<feature type="domain" description="AAA+ ATPase" evidence="4">
    <location>
        <begin position="14"/>
        <end position="176"/>
    </location>
</feature>
<reference evidence="5 6" key="1">
    <citation type="submission" date="2016-11" db="EMBL/GenBank/DDBJ databases">
        <title>Trade-off between light-utilization and light-protection in marine flavobacteria.</title>
        <authorList>
            <person name="Kumagai Y."/>
        </authorList>
    </citation>
    <scope>NUCLEOTIDE SEQUENCE [LARGE SCALE GENOMIC DNA]</scope>
    <source>
        <strain evidence="5 6">NBRC 107125</strain>
    </source>
</reference>
<dbReference type="SUPFAM" id="SSF52540">
    <property type="entry name" value="P-loop containing nucleoside triphosphate hydrolases"/>
    <property type="match status" value="1"/>
</dbReference>
<dbReference type="GO" id="GO:0009898">
    <property type="term" value="C:cytoplasmic side of plasma membrane"/>
    <property type="evidence" value="ECO:0007669"/>
    <property type="project" value="TreeGrafter"/>
</dbReference>
<dbReference type="KEGG" id="osg:BST96_02300"/>
<keyword evidence="1" id="KW-0547">Nucleotide-binding</keyword>
<dbReference type="CDD" id="cd02038">
    <property type="entry name" value="FlhG-like"/>
    <property type="match status" value="1"/>
</dbReference>
<dbReference type="InterPro" id="IPR027417">
    <property type="entry name" value="P-loop_NTPase"/>
</dbReference>
<feature type="compositionally biased region" description="Polar residues" evidence="3">
    <location>
        <begin position="445"/>
        <end position="463"/>
    </location>
</feature>
<dbReference type="AlphaFoldDB" id="A0A1X9N4H3"/>
<dbReference type="STRING" id="716816.BST96_02300"/>
<dbReference type="Gene3D" id="3.40.50.300">
    <property type="entry name" value="P-loop containing nucleotide triphosphate hydrolases"/>
    <property type="match status" value="1"/>
</dbReference>
<evidence type="ECO:0000256" key="3">
    <source>
        <dbReference type="SAM" id="MobiDB-lite"/>
    </source>
</evidence>
<evidence type="ECO:0000313" key="6">
    <source>
        <dbReference type="Proteomes" id="UP000193450"/>
    </source>
</evidence>
<dbReference type="GO" id="GO:0016887">
    <property type="term" value="F:ATP hydrolysis activity"/>
    <property type="evidence" value="ECO:0007669"/>
    <property type="project" value="TreeGrafter"/>
</dbReference>
<proteinExistence type="predicted"/>
<dbReference type="InterPro" id="IPR003593">
    <property type="entry name" value="AAA+_ATPase"/>
</dbReference>
<dbReference type="SMART" id="SM00382">
    <property type="entry name" value="AAA"/>
    <property type="match status" value="1"/>
</dbReference>
<feature type="region of interest" description="Disordered" evidence="3">
    <location>
        <begin position="435"/>
        <end position="474"/>
    </location>
</feature>
<dbReference type="PANTHER" id="PTHR43384:SF6">
    <property type="entry name" value="SEPTUM SITE-DETERMINING PROTEIN MIND HOMOLOG, CHLOROPLASTIC"/>
    <property type="match status" value="1"/>
</dbReference>
<dbReference type="Pfam" id="PF10609">
    <property type="entry name" value="ParA"/>
    <property type="match status" value="1"/>
</dbReference>
<evidence type="ECO:0000313" key="5">
    <source>
        <dbReference type="EMBL" id="ARN73040.1"/>
    </source>
</evidence>
<dbReference type="GO" id="GO:0005829">
    <property type="term" value="C:cytosol"/>
    <property type="evidence" value="ECO:0007669"/>
    <property type="project" value="TreeGrafter"/>
</dbReference>
<evidence type="ECO:0000259" key="4">
    <source>
        <dbReference type="SMART" id="SM00382"/>
    </source>
</evidence>
<keyword evidence="2" id="KW-0067">ATP-binding</keyword>
<dbReference type="PANTHER" id="PTHR43384">
    <property type="entry name" value="SEPTUM SITE-DETERMINING PROTEIN MIND HOMOLOG, CHLOROPLASTIC-RELATED"/>
    <property type="match status" value="1"/>
</dbReference>
<feature type="region of interest" description="Disordered" evidence="3">
    <location>
        <begin position="384"/>
        <end position="417"/>
    </location>
</feature>
<dbReference type="Proteomes" id="UP000193450">
    <property type="component" value="Chromosome"/>
</dbReference>
<dbReference type="InterPro" id="IPR033875">
    <property type="entry name" value="FlhG"/>
</dbReference>
<dbReference type="GO" id="GO:0051782">
    <property type="term" value="P:negative regulation of cell division"/>
    <property type="evidence" value="ECO:0007669"/>
    <property type="project" value="TreeGrafter"/>
</dbReference>